<dbReference type="PROSITE" id="PS50853">
    <property type="entry name" value="FN3"/>
    <property type="match status" value="2"/>
</dbReference>
<sequence>MVFGASTLSAQNEKEINKIKSRYNLEKLQTLKNSFKQKASSDKQNAIQIAQQRGWKTKFTTNDGRMLELQRVVNGKPIYYTTFNVDAAKSTRTDHLNSGGSLGLNLMGQNMTAHVWDGGLARTSHQEYDGAGGTNRFSIGDGTTALHYHSAHVTGTIMASGVNANAKGMAPHANAVGYDWNSDKAEATSAAANGMLVSNHSYGYAARNQFGQVQLPQHYFGGYIDETRDWDEILFNAPNYLMVVAAGNDGNDNTANNNPIGGSGFDKLTGHSTAKNNLVVANANDANIDANGNLVSVTINSSSSEGPTDDFRIKPDITGNGTGVYSTYESSNTAYNSITGTSMASPNVAGSVLLLQQHANNIRGSFAKASTIKGVVLHTADDAGASGPDAVFGWGLMNTKRAAEAISENGNESKVEELTLTSGQTYTITVDSDGVNPLLASISWTDRAGPSNTTVNSTTPVLVNDLDIRVTKGGTTHFPYKLTGATTNAKQDNNVDPYERVDIAGATGTYTITVTHKGSLTGGSQNYSLVVTGLTGTPVVCNATVPTGVNATNVSATGATISWNAVPAASYDVRYRVAGTTSWATNAVNGASTVLSGLSATTSYEVQVRSKCDSGNSVYSSSVNFTTSEVQLNYCASNGNSVADEYISNVNIGSIDNTTGASSSGYADYSSISTNLTKGAISTITITPTWTGTLYNEGYGVFIDFNKDGDFSDSGETVWTRTASQTTPVSGSFSVPTSAITGATRMRVVMRYNAVPSACGSYNYGETEDYTVNLVGGTPDTTAPVITLNGTSTMDIDQGSSFTDPGATASDNIDGNLTSSIVVTGTVNSSVVGTYTLNYNVSDAAGNPAIQVSRTVNVNAVADTTVPIITLNGSSTMNLTLGDSFTDPGATATDNVDGNLTSSIVVTGTVNTASAGTYTLNYNVSDAAGNAATQVTRTVNVDEPAGDTEAPTAPTNLVASNITETTATLSWNASSDNVGVTAYEVFSNGTSIGTVTSTGANITGLTANTAYSYTVRALDAAGNVSSTSNTETFTTPGGSTGSTTVLHEGFFESGWDGWSDGGVDCKRYSGSRSFEGTKSIRLRDNSGVASAMTSQPFNLTSYDQVEVNFYFYSYSMENNEDFWLRFYNGSSWATVGVWARGTSFQNNNYYSATVTLNSTDVNFASNSAFRFQNDASGNADHIYIDQVTITGIVGNGGNTANSINMVAGYSNFSDTGSSDFEGDTMLYPNPAIDIININPNFGAIQSKYRITNLLGQVITSGSIRNNSINVSTLKRGIYLLELTDDEETFTTKFVKK</sequence>
<keyword evidence="3 5" id="KW-0378">Hydrolase</keyword>
<accession>A0A1L3JMY4</accession>
<feature type="active site" description="Charge relay system" evidence="5">
    <location>
        <position position="342"/>
    </location>
</feature>
<dbReference type="InterPro" id="IPR032179">
    <property type="entry name" value="Cry22Aa_Ig-like"/>
</dbReference>
<dbReference type="Pfam" id="PF18962">
    <property type="entry name" value="Por_Secre_tail"/>
    <property type="match status" value="1"/>
</dbReference>
<dbReference type="InterPro" id="IPR003961">
    <property type="entry name" value="FN3_dom"/>
</dbReference>
<evidence type="ECO:0000313" key="8">
    <source>
        <dbReference type="Proteomes" id="UP000181898"/>
    </source>
</evidence>
<dbReference type="InterPro" id="IPR008979">
    <property type="entry name" value="Galactose-bd-like_sf"/>
</dbReference>
<protein>
    <submittedName>
        <fullName evidence="7">Peptidase S8</fullName>
    </submittedName>
</protein>
<feature type="active site" description="Charge relay system" evidence="5">
    <location>
        <position position="117"/>
    </location>
</feature>
<dbReference type="GO" id="GO:0004252">
    <property type="term" value="F:serine-type endopeptidase activity"/>
    <property type="evidence" value="ECO:0007669"/>
    <property type="project" value="UniProtKB-UniRule"/>
</dbReference>
<dbReference type="Pfam" id="PF00041">
    <property type="entry name" value="fn3"/>
    <property type="match status" value="2"/>
</dbReference>
<dbReference type="InterPro" id="IPR023828">
    <property type="entry name" value="Peptidase_S8_Ser-AS"/>
</dbReference>
<feature type="domain" description="Fibronectin type-III" evidence="6">
    <location>
        <begin position="953"/>
        <end position="1038"/>
    </location>
</feature>
<dbReference type="EMBL" id="CP018155">
    <property type="protein sequence ID" value="APG66481.1"/>
    <property type="molecule type" value="Genomic_DNA"/>
</dbReference>
<evidence type="ECO:0000256" key="5">
    <source>
        <dbReference type="PROSITE-ProRule" id="PRU01240"/>
    </source>
</evidence>
<dbReference type="Pfam" id="PF20009">
    <property type="entry name" value="GEVED"/>
    <property type="match status" value="1"/>
</dbReference>
<feature type="domain" description="Fibronectin type-III" evidence="6">
    <location>
        <begin position="545"/>
        <end position="630"/>
    </location>
</feature>
<dbReference type="Gene3D" id="2.60.40.10">
    <property type="entry name" value="Immunoglobulins"/>
    <property type="match status" value="4"/>
</dbReference>
<feature type="active site" description="Charge relay system" evidence="5">
    <location>
        <position position="149"/>
    </location>
</feature>
<dbReference type="InterPro" id="IPR036116">
    <property type="entry name" value="FN3_sf"/>
</dbReference>
<keyword evidence="2" id="KW-0732">Signal</keyword>
<evidence type="ECO:0000259" key="6">
    <source>
        <dbReference type="PROSITE" id="PS50853"/>
    </source>
</evidence>
<dbReference type="KEGG" id="ten:LPB136_10925"/>
<keyword evidence="1 5" id="KW-0645">Protease</keyword>
<dbReference type="PROSITE" id="PS51892">
    <property type="entry name" value="SUBTILASE"/>
    <property type="match status" value="1"/>
</dbReference>
<dbReference type="InterPro" id="IPR045474">
    <property type="entry name" value="GEVED"/>
</dbReference>
<dbReference type="InterPro" id="IPR013783">
    <property type="entry name" value="Ig-like_fold"/>
</dbReference>
<dbReference type="Gene3D" id="2.60.120.380">
    <property type="match status" value="1"/>
</dbReference>
<dbReference type="Proteomes" id="UP000181898">
    <property type="component" value="Chromosome"/>
</dbReference>
<name>A0A1L3JMY4_9FLAO</name>
<dbReference type="CDD" id="cd00063">
    <property type="entry name" value="FN3"/>
    <property type="match status" value="2"/>
</dbReference>
<evidence type="ECO:0000256" key="4">
    <source>
        <dbReference type="ARBA" id="ARBA00022825"/>
    </source>
</evidence>
<evidence type="ECO:0000256" key="1">
    <source>
        <dbReference type="ARBA" id="ARBA00022670"/>
    </source>
</evidence>
<dbReference type="NCBIfam" id="TIGR04183">
    <property type="entry name" value="Por_Secre_tail"/>
    <property type="match status" value="1"/>
</dbReference>
<keyword evidence="4 5" id="KW-0720">Serine protease</keyword>
<dbReference type="Pfam" id="PF16403">
    <property type="entry name" value="Bact_surface_Ig-like"/>
    <property type="match status" value="2"/>
</dbReference>
<dbReference type="PROSITE" id="PS00138">
    <property type="entry name" value="SUBTILASE_SER"/>
    <property type="match status" value="1"/>
</dbReference>
<dbReference type="GO" id="GO:0006508">
    <property type="term" value="P:proteolysis"/>
    <property type="evidence" value="ECO:0007669"/>
    <property type="project" value="UniProtKB-KW"/>
</dbReference>
<gene>
    <name evidence="7" type="ORF">LPB136_10925</name>
</gene>
<dbReference type="STRING" id="1850252.LPB136_10925"/>
<organism evidence="7 8">
    <name type="scientific">Tenacibaculum todarodis</name>
    <dbReference type="NCBI Taxonomy" id="1850252"/>
    <lineage>
        <taxon>Bacteria</taxon>
        <taxon>Pseudomonadati</taxon>
        <taxon>Bacteroidota</taxon>
        <taxon>Flavobacteriia</taxon>
        <taxon>Flavobacteriales</taxon>
        <taxon>Flavobacteriaceae</taxon>
        <taxon>Tenacibaculum</taxon>
    </lineage>
</organism>
<dbReference type="SMART" id="SM00060">
    <property type="entry name" value="FN3"/>
    <property type="match status" value="2"/>
</dbReference>
<evidence type="ECO:0000256" key="2">
    <source>
        <dbReference type="ARBA" id="ARBA00022729"/>
    </source>
</evidence>
<dbReference type="InterPro" id="IPR026444">
    <property type="entry name" value="Secre_tail"/>
</dbReference>
<dbReference type="SUPFAM" id="SSF49785">
    <property type="entry name" value="Galactose-binding domain-like"/>
    <property type="match status" value="1"/>
</dbReference>
<dbReference type="Pfam" id="PF00082">
    <property type="entry name" value="Peptidase_S8"/>
    <property type="match status" value="1"/>
</dbReference>
<dbReference type="InterPro" id="IPR036852">
    <property type="entry name" value="Peptidase_S8/S53_dom_sf"/>
</dbReference>
<comment type="similarity">
    <text evidence="5">Belongs to the peptidase S8 family.</text>
</comment>
<proteinExistence type="inferred from homology"/>
<evidence type="ECO:0000313" key="7">
    <source>
        <dbReference type="EMBL" id="APG66481.1"/>
    </source>
</evidence>
<keyword evidence="8" id="KW-1185">Reference proteome</keyword>
<dbReference type="CDD" id="cd04842">
    <property type="entry name" value="Peptidases_S8_Kp43_protease"/>
    <property type="match status" value="1"/>
</dbReference>
<dbReference type="SUPFAM" id="SSF49265">
    <property type="entry name" value="Fibronectin type III"/>
    <property type="match status" value="2"/>
</dbReference>
<reference evidence="7 8" key="1">
    <citation type="submission" date="2016-11" db="EMBL/GenBank/DDBJ databases">
        <title>Tenacibaculum sp. LPB0136, isolated from marine environment.</title>
        <authorList>
            <person name="Kim E."/>
            <person name="Yi H."/>
        </authorList>
    </citation>
    <scope>NUCLEOTIDE SEQUENCE [LARGE SCALE GENOMIC DNA]</scope>
    <source>
        <strain evidence="7 8">LPB0136</strain>
    </source>
</reference>
<dbReference type="InterPro" id="IPR000209">
    <property type="entry name" value="Peptidase_S8/S53_dom"/>
</dbReference>
<dbReference type="SUPFAM" id="SSF52743">
    <property type="entry name" value="Subtilisin-like"/>
    <property type="match status" value="1"/>
</dbReference>
<evidence type="ECO:0000256" key="3">
    <source>
        <dbReference type="ARBA" id="ARBA00022801"/>
    </source>
</evidence>
<dbReference type="Gene3D" id="3.40.50.200">
    <property type="entry name" value="Peptidase S8/S53 domain"/>
    <property type="match status" value="1"/>
</dbReference>
<dbReference type="InterPro" id="IPR034058">
    <property type="entry name" value="TagA/B/C/D_pept_dom"/>
</dbReference>